<name>A0A202E9T3_9EURY</name>
<gene>
    <name evidence="1" type="ORF">B2G88_11720</name>
</gene>
<dbReference type="Proteomes" id="UP000196084">
    <property type="component" value="Unassembled WGS sequence"/>
</dbReference>
<reference evidence="1 2" key="1">
    <citation type="submission" date="2017-02" db="EMBL/GenBank/DDBJ databases">
        <title>Natronthermophilus aegyptiacus gen. nov.,sp. nov., an aerobic, extremely halophilic alkalithermophilic archaeon isolated from the athalassohaline Wadi An Natrun, Egypt.</title>
        <authorList>
            <person name="Zhao B."/>
        </authorList>
    </citation>
    <scope>NUCLEOTIDE SEQUENCE [LARGE SCALE GENOMIC DNA]</scope>
    <source>
        <strain evidence="1 2">CGMCC 1.3597</strain>
    </source>
</reference>
<organism evidence="1 2">
    <name type="scientific">Natronolimnobius baerhuensis</name>
    <dbReference type="NCBI Taxonomy" id="253108"/>
    <lineage>
        <taxon>Archaea</taxon>
        <taxon>Methanobacteriati</taxon>
        <taxon>Methanobacteriota</taxon>
        <taxon>Stenosarchaea group</taxon>
        <taxon>Halobacteria</taxon>
        <taxon>Halobacteriales</taxon>
        <taxon>Natrialbaceae</taxon>
        <taxon>Natronolimnobius</taxon>
    </lineage>
</organism>
<dbReference type="Pfam" id="PF26484">
    <property type="entry name" value="WNWW"/>
    <property type="match status" value="1"/>
</dbReference>
<dbReference type="RefSeq" id="WP_087714838.1">
    <property type="nucleotide sequence ID" value="NZ_MWPH01000002.1"/>
</dbReference>
<keyword evidence="2" id="KW-1185">Reference proteome</keyword>
<dbReference type="AlphaFoldDB" id="A0A202E9T3"/>
<dbReference type="InterPro" id="IPR058716">
    <property type="entry name" value="WNWW_dom-containing"/>
</dbReference>
<protein>
    <submittedName>
        <fullName evidence="1">Uncharacterized protein</fullName>
    </submittedName>
</protein>
<comment type="caution">
    <text evidence="1">The sequence shown here is derived from an EMBL/GenBank/DDBJ whole genome shotgun (WGS) entry which is preliminary data.</text>
</comment>
<proteinExistence type="predicted"/>
<dbReference type="OrthoDB" id="197908at2157"/>
<dbReference type="EMBL" id="MWPH01000002">
    <property type="protein sequence ID" value="OVE85015.1"/>
    <property type="molecule type" value="Genomic_DNA"/>
</dbReference>
<sequence length="92" mass="10173">MSLDLERLTDQLCHRFGGSDGEARVVARQASDLADSGHYETTVGTPLTAEIVLEELADAPDGTPADRWNWWIGALEIAYGGYSQFGVRQYQR</sequence>
<accession>A0A202E9T3</accession>
<evidence type="ECO:0000313" key="2">
    <source>
        <dbReference type="Proteomes" id="UP000196084"/>
    </source>
</evidence>
<evidence type="ECO:0000313" key="1">
    <source>
        <dbReference type="EMBL" id="OVE85015.1"/>
    </source>
</evidence>